<dbReference type="HOGENOM" id="CLU_027562_2_2_2"/>
<dbReference type="eggNOG" id="arCOG01242">
    <property type="taxonomic scope" value="Archaea"/>
</dbReference>
<dbReference type="GeneID" id="5411326"/>
<dbReference type="STRING" id="456442.Mboo_0506"/>
<dbReference type="RefSeq" id="WP_012106043.1">
    <property type="nucleotide sequence ID" value="NC_009712.1"/>
</dbReference>
<gene>
    <name evidence="3" type="ordered locus">Mboo_0506</name>
</gene>
<dbReference type="GO" id="GO:0015074">
    <property type="term" value="P:DNA integration"/>
    <property type="evidence" value="ECO:0007669"/>
    <property type="project" value="InterPro"/>
</dbReference>
<dbReference type="GO" id="GO:0006310">
    <property type="term" value="P:DNA recombination"/>
    <property type="evidence" value="ECO:0007669"/>
    <property type="project" value="UniProtKB-KW"/>
</dbReference>
<dbReference type="InterPro" id="IPR011010">
    <property type="entry name" value="DNA_brk_join_enz"/>
</dbReference>
<dbReference type="EMBL" id="CP000780">
    <property type="protein sequence ID" value="ABS55024.1"/>
    <property type="molecule type" value="Genomic_DNA"/>
</dbReference>
<dbReference type="PANTHER" id="PTHR30349">
    <property type="entry name" value="PHAGE INTEGRASE-RELATED"/>
    <property type="match status" value="1"/>
</dbReference>
<organism evidence="3 4">
    <name type="scientific">Methanoregula boonei (strain DSM 21154 / JCM 14090 / 6A8)</name>
    <dbReference type="NCBI Taxonomy" id="456442"/>
    <lineage>
        <taxon>Archaea</taxon>
        <taxon>Methanobacteriati</taxon>
        <taxon>Methanobacteriota</taxon>
        <taxon>Stenosarchaea group</taxon>
        <taxon>Methanomicrobia</taxon>
        <taxon>Methanomicrobiales</taxon>
        <taxon>Methanoregulaceae</taxon>
        <taxon>Methanoregula</taxon>
    </lineage>
</organism>
<protein>
    <submittedName>
        <fullName evidence="3">Phage integrase family protein</fullName>
    </submittedName>
</protein>
<dbReference type="GO" id="GO:0003677">
    <property type="term" value="F:DNA binding"/>
    <property type="evidence" value="ECO:0007669"/>
    <property type="project" value="InterPro"/>
</dbReference>
<dbReference type="PANTHER" id="PTHR30349:SF87">
    <property type="entry name" value="TRANSPOSASE A"/>
    <property type="match status" value="1"/>
</dbReference>
<dbReference type="InterPro" id="IPR013762">
    <property type="entry name" value="Integrase-like_cat_sf"/>
</dbReference>
<dbReference type="KEGG" id="mbn:Mboo_0506"/>
<reference evidence="4" key="1">
    <citation type="journal article" date="2015" name="Microbiology">
        <title>Genome of Methanoregula boonei 6A8 reveals adaptations to oligotrophic peatland environments.</title>
        <authorList>
            <person name="Braeuer S."/>
            <person name="Cadillo-Quiroz H."/>
            <person name="Kyrpides N."/>
            <person name="Woyke T."/>
            <person name="Goodwin L."/>
            <person name="Detter C."/>
            <person name="Podell S."/>
            <person name="Yavitt J.B."/>
            <person name="Zinder S.H."/>
        </authorList>
    </citation>
    <scope>NUCLEOTIDE SEQUENCE [LARGE SCALE GENOMIC DNA]</scope>
    <source>
        <strain evidence="4">DSM 21154 / JCM 14090 / 6A8</strain>
    </source>
</reference>
<accession>A7I5L3</accession>
<dbReference type="SUPFAM" id="SSF56349">
    <property type="entry name" value="DNA breaking-rejoining enzymes"/>
    <property type="match status" value="1"/>
</dbReference>
<evidence type="ECO:0000256" key="1">
    <source>
        <dbReference type="ARBA" id="ARBA00023172"/>
    </source>
</evidence>
<dbReference type="InterPro" id="IPR002104">
    <property type="entry name" value="Integrase_catalytic"/>
</dbReference>
<evidence type="ECO:0000313" key="4">
    <source>
        <dbReference type="Proteomes" id="UP000002408"/>
    </source>
</evidence>
<proteinExistence type="predicted"/>
<evidence type="ECO:0000259" key="2">
    <source>
        <dbReference type="PROSITE" id="PS51898"/>
    </source>
</evidence>
<dbReference type="Gene3D" id="1.10.443.10">
    <property type="entry name" value="Intergrase catalytic core"/>
    <property type="match status" value="1"/>
</dbReference>
<sequence length="424" mass="48265">MTTPTSHDGISRFHTSEAKYREYSSSALTKAIDLKRISQDDADLILEFVQEAKATGKKITTARYFKIISVLIRLREFFPKPFRESVIKDVYAARDRIEQAKTARGTPFKQNTVADFIRFMKRFFMWLSENGKSEIPEKKLRDIKPPNYVYDTKTADMIFTKEDIFGMLKACQTSRDRAIIAVLYDGALRCGELGTLRWNQVVFTDVDATITVKFKTEKTRLIPLFMAREYLAQWRNDYPGEPIGENFVFLTSGGGRNRTGRNQLQYSGIAKQIRNIAERAGIKKHITPHLFRHSKITHLIQDGCQESMIKLLGWGHTSTDMMDKCYGHVGPSDVKKEMARLAGVQIDDKPRSKVLEPRQCPRCGTIAGPTQQWCPVCSCALTPEAAEKVKTATQQAEQLPEFAMMQKQIKDLQEQIIAMQKGSA</sequence>
<dbReference type="Pfam" id="PF00589">
    <property type="entry name" value="Phage_integrase"/>
    <property type="match status" value="1"/>
</dbReference>
<feature type="domain" description="Tyr recombinase" evidence="2">
    <location>
        <begin position="154"/>
        <end position="339"/>
    </location>
</feature>
<dbReference type="OrthoDB" id="3343at2157"/>
<dbReference type="InterPro" id="IPR050090">
    <property type="entry name" value="Tyrosine_recombinase_XerCD"/>
</dbReference>
<dbReference type="AlphaFoldDB" id="A7I5L3"/>
<dbReference type="PROSITE" id="PS51898">
    <property type="entry name" value="TYR_RECOMBINASE"/>
    <property type="match status" value="1"/>
</dbReference>
<evidence type="ECO:0000313" key="3">
    <source>
        <dbReference type="EMBL" id="ABS55024.1"/>
    </source>
</evidence>
<keyword evidence="1" id="KW-0233">DNA recombination</keyword>
<keyword evidence="4" id="KW-1185">Reference proteome</keyword>
<dbReference type="Proteomes" id="UP000002408">
    <property type="component" value="Chromosome"/>
</dbReference>
<name>A7I5L3_METB6</name>